<evidence type="ECO:0000313" key="3">
    <source>
        <dbReference type="Proteomes" id="UP000800035"/>
    </source>
</evidence>
<dbReference type="SUPFAM" id="SSF48403">
    <property type="entry name" value="Ankyrin repeat"/>
    <property type="match status" value="1"/>
</dbReference>
<keyword evidence="1" id="KW-0040">ANK repeat</keyword>
<accession>A0A6A5TQM5</accession>
<proteinExistence type="predicted"/>
<keyword evidence="3" id="KW-1185">Reference proteome</keyword>
<dbReference type="InterPro" id="IPR002110">
    <property type="entry name" value="Ankyrin_rpt"/>
</dbReference>
<dbReference type="OrthoDB" id="4772757at2759"/>
<sequence>AALYRGYEVIMKLLLNKDANVNARFSNALYIALARGYKVIIKLLLNKDANVNV</sequence>
<protein>
    <submittedName>
        <fullName evidence="2">Uncharacterized protein</fullName>
    </submittedName>
</protein>
<reference evidence="2" key="1">
    <citation type="journal article" date="2020" name="Stud. Mycol.">
        <title>101 Dothideomycetes genomes: a test case for predicting lifestyles and emergence of pathogens.</title>
        <authorList>
            <person name="Haridas S."/>
            <person name="Albert R."/>
            <person name="Binder M."/>
            <person name="Bloem J."/>
            <person name="Labutti K."/>
            <person name="Salamov A."/>
            <person name="Andreopoulos B."/>
            <person name="Baker S."/>
            <person name="Barry K."/>
            <person name="Bills G."/>
            <person name="Bluhm B."/>
            <person name="Cannon C."/>
            <person name="Castanera R."/>
            <person name="Culley D."/>
            <person name="Daum C."/>
            <person name="Ezra D."/>
            <person name="Gonzalez J."/>
            <person name="Henrissat B."/>
            <person name="Kuo A."/>
            <person name="Liang C."/>
            <person name="Lipzen A."/>
            <person name="Lutzoni F."/>
            <person name="Magnuson J."/>
            <person name="Mondo S."/>
            <person name="Nolan M."/>
            <person name="Ohm R."/>
            <person name="Pangilinan J."/>
            <person name="Park H.-J."/>
            <person name="Ramirez L."/>
            <person name="Alfaro M."/>
            <person name="Sun H."/>
            <person name="Tritt A."/>
            <person name="Yoshinaga Y."/>
            <person name="Zwiers L.-H."/>
            <person name="Turgeon B."/>
            <person name="Goodwin S."/>
            <person name="Spatafora J."/>
            <person name="Crous P."/>
            <person name="Grigoriev I."/>
        </authorList>
    </citation>
    <scope>NUCLEOTIDE SEQUENCE</scope>
    <source>
        <strain evidence="2">CBS 675.92</strain>
    </source>
</reference>
<dbReference type="EMBL" id="ML977001">
    <property type="protein sequence ID" value="KAF1953952.1"/>
    <property type="molecule type" value="Genomic_DNA"/>
</dbReference>
<dbReference type="PROSITE" id="PS50088">
    <property type="entry name" value="ANK_REPEAT"/>
    <property type="match status" value="1"/>
</dbReference>
<dbReference type="Proteomes" id="UP000800035">
    <property type="component" value="Unassembled WGS sequence"/>
</dbReference>
<dbReference type="Gene3D" id="1.25.40.20">
    <property type="entry name" value="Ankyrin repeat-containing domain"/>
    <property type="match status" value="1"/>
</dbReference>
<name>A0A6A5TQM5_9PLEO</name>
<evidence type="ECO:0000256" key="1">
    <source>
        <dbReference type="PROSITE-ProRule" id="PRU00023"/>
    </source>
</evidence>
<dbReference type="InterPro" id="IPR036770">
    <property type="entry name" value="Ankyrin_rpt-contain_sf"/>
</dbReference>
<organism evidence="2 3">
    <name type="scientific">Byssothecium circinans</name>
    <dbReference type="NCBI Taxonomy" id="147558"/>
    <lineage>
        <taxon>Eukaryota</taxon>
        <taxon>Fungi</taxon>
        <taxon>Dikarya</taxon>
        <taxon>Ascomycota</taxon>
        <taxon>Pezizomycotina</taxon>
        <taxon>Dothideomycetes</taxon>
        <taxon>Pleosporomycetidae</taxon>
        <taxon>Pleosporales</taxon>
        <taxon>Massarineae</taxon>
        <taxon>Massarinaceae</taxon>
        <taxon>Byssothecium</taxon>
    </lineage>
</organism>
<dbReference type="PROSITE" id="PS50297">
    <property type="entry name" value="ANK_REP_REGION"/>
    <property type="match status" value="1"/>
</dbReference>
<gene>
    <name evidence="2" type="ORF">CC80DRAFT_418517</name>
</gene>
<evidence type="ECO:0000313" key="2">
    <source>
        <dbReference type="EMBL" id="KAF1953952.1"/>
    </source>
</evidence>
<dbReference type="AlphaFoldDB" id="A0A6A5TQM5"/>
<feature type="repeat" description="ANK" evidence="1">
    <location>
        <begin position="24"/>
        <end position="53"/>
    </location>
</feature>
<dbReference type="Pfam" id="PF12796">
    <property type="entry name" value="Ank_2"/>
    <property type="match status" value="1"/>
</dbReference>
<feature type="non-terminal residue" evidence="2">
    <location>
        <position position="1"/>
    </location>
</feature>